<proteinExistence type="predicted"/>
<sequence>MTDDSPDVTAAPPSRRRFLGAAAAGGTTALAGCVGSLLDTSDSSGNEIEPEEPSEPRKGTPGEFYTLVERNDIAVESLQWDESDLVLRYDSSASTESESTTEIEVITTLYNENLVKNDAEVDMLYAEVAEPFDGQAYGWGVKTEWCEQYNAAVADSEGGDNETGSDGDGSTDAEDDTEESDSSNETESDGNSTDTTESDSSSTEDGTSSVNRAAMVLMSNVLNTRVYEDDVEN</sequence>
<feature type="domain" description="DUF8159" evidence="2">
    <location>
        <begin position="60"/>
        <end position="151"/>
    </location>
</feature>
<dbReference type="Pfam" id="PF26490">
    <property type="entry name" value="DUF8159"/>
    <property type="match status" value="1"/>
</dbReference>
<comment type="caution">
    <text evidence="3">The sequence shown here is derived from an EMBL/GenBank/DDBJ whole genome shotgun (WGS) entry which is preliminary data.</text>
</comment>
<protein>
    <recommendedName>
        <fullName evidence="2">DUF8159 domain-containing protein</fullName>
    </recommendedName>
</protein>
<feature type="region of interest" description="Disordered" evidence="1">
    <location>
        <begin position="36"/>
        <end position="62"/>
    </location>
</feature>
<dbReference type="AlphaFoldDB" id="A0ABD5SY24"/>
<feature type="compositionally biased region" description="Acidic residues" evidence="1">
    <location>
        <begin position="157"/>
        <end position="188"/>
    </location>
</feature>
<dbReference type="InterPro" id="IPR006311">
    <property type="entry name" value="TAT_signal"/>
</dbReference>
<evidence type="ECO:0000259" key="2">
    <source>
        <dbReference type="Pfam" id="PF26490"/>
    </source>
</evidence>
<name>A0ABD5SY24_9EURY</name>
<evidence type="ECO:0000313" key="4">
    <source>
        <dbReference type="Proteomes" id="UP001596383"/>
    </source>
</evidence>
<dbReference type="Proteomes" id="UP001596383">
    <property type="component" value="Unassembled WGS sequence"/>
</dbReference>
<organism evidence="3 4">
    <name type="scientific">Natrinema soli</name>
    <dbReference type="NCBI Taxonomy" id="1930624"/>
    <lineage>
        <taxon>Archaea</taxon>
        <taxon>Methanobacteriati</taxon>
        <taxon>Methanobacteriota</taxon>
        <taxon>Stenosarchaea group</taxon>
        <taxon>Halobacteria</taxon>
        <taxon>Halobacteriales</taxon>
        <taxon>Natrialbaceae</taxon>
        <taxon>Natrinema</taxon>
    </lineage>
</organism>
<dbReference type="RefSeq" id="WP_273742469.1">
    <property type="nucleotide sequence ID" value="NZ_JAQIVI010000838.1"/>
</dbReference>
<reference evidence="3 4" key="1">
    <citation type="journal article" date="2019" name="Int. J. Syst. Evol. Microbiol.">
        <title>The Global Catalogue of Microorganisms (GCM) 10K type strain sequencing project: providing services to taxonomists for standard genome sequencing and annotation.</title>
        <authorList>
            <consortium name="The Broad Institute Genomics Platform"/>
            <consortium name="The Broad Institute Genome Sequencing Center for Infectious Disease"/>
            <person name="Wu L."/>
            <person name="Ma J."/>
        </authorList>
    </citation>
    <scope>NUCLEOTIDE SEQUENCE [LARGE SCALE GENOMIC DNA]</scope>
    <source>
        <strain evidence="3 4">LMG 29247</strain>
    </source>
</reference>
<accession>A0ABD5SY24</accession>
<keyword evidence="4" id="KW-1185">Reference proteome</keyword>
<evidence type="ECO:0000313" key="3">
    <source>
        <dbReference type="EMBL" id="MFC6769877.1"/>
    </source>
</evidence>
<feature type="compositionally biased region" description="Low complexity" evidence="1">
    <location>
        <begin position="189"/>
        <end position="209"/>
    </location>
</feature>
<feature type="region of interest" description="Disordered" evidence="1">
    <location>
        <begin position="152"/>
        <end position="214"/>
    </location>
</feature>
<dbReference type="EMBL" id="JBHSWV010000838">
    <property type="protein sequence ID" value="MFC6769877.1"/>
    <property type="molecule type" value="Genomic_DNA"/>
</dbReference>
<evidence type="ECO:0000256" key="1">
    <source>
        <dbReference type="SAM" id="MobiDB-lite"/>
    </source>
</evidence>
<dbReference type="PROSITE" id="PS51318">
    <property type="entry name" value="TAT"/>
    <property type="match status" value="1"/>
</dbReference>
<dbReference type="InterPro" id="IPR058473">
    <property type="entry name" value="DUF8159"/>
</dbReference>
<gene>
    <name evidence="3" type="ORF">ACFQE6_33980</name>
</gene>